<name>A0AAN6T2H6_9PEZI</name>
<keyword evidence="2" id="KW-1185">Reference proteome</keyword>
<sequence>MIAKKPKRPLIAPGLDKARRPPRHLQVLSQVRQPLAIRSGSLLDRPFQKQPFAALQIGALICCSSTLLLSVGNGHDQHTHKAVSAVSAHPPCAWRYSAELHDAPSTGVLGARHHLDTEKWRPFPDWAMVVCLGGHAASLGVRVRGVCPSTSTRGYFVRRSMVYLPTRSLFPSRYFKMVRLATPLTVPFVKPASIPEVELQTWEFPSPSNQLLLVSRSRSFTPEVFVSRPDACRASWVVRSVRQSWSHNNS</sequence>
<dbReference type="Proteomes" id="UP001305647">
    <property type="component" value="Unassembled WGS sequence"/>
</dbReference>
<reference evidence="1" key="1">
    <citation type="journal article" date="2023" name="Mol. Phylogenet. Evol.">
        <title>Genome-scale phylogeny and comparative genomics of the fungal order Sordariales.</title>
        <authorList>
            <person name="Hensen N."/>
            <person name="Bonometti L."/>
            <person name="Westerberg I."/>
            <person name="Brannstrom I.O."/>
            <person name="Guillou S."/>
            <person name="Cros-Aarteil S."/>
            <person name="Calhoun S."/>
            <person name="Haridas S."/>
            <person name="Kuo A."/>
            <person name="Mondo S."/>
            <person name="Pangilinan J."/>
            <person name="Riley R."/>
            <person name="LaButti K."/>
            <person name="Andreopoulos B."/>
            <person name="Lipzen A."/>
            <person name="Chen C."/>
            <person name="Yan M."/>
            <person name="Daum C."/>
            <person name="Ng V."/>
            <person name="Clum A."/>
            <person name="Steindorff A."/>
            <person name="Ohm R.A."/>
            <person name="Martin F."/>
            <person name="Silar P."/>
            <person name="Natvig D.O."/>
            <person name="Lalanne C."/>
            <person name="Gautier V."/>
            <person name="Ament-Velasquez S.L."/>
            <person name="Kruys A."/>
            <person name="Hutchinson M.I."/>
            <person name="Powell A.J."/>
            <person name="Barry K."/>
            <person name="Miller A.N."/>
            <person name="Grigoriev I.V."/>
            <person name="Debuchy R."/>
            <person name="Gladieux P."/>
            <person name="Hiltunen Thoren M."/>
            <person name="Johannesson H."/>
        </authorList>
    </citation>
    <scope>NUCLEOTIDE SEQUENCE</scope>
    <source>
        <strain evidence="1">CBS 757.83</strain>
    </source>
</reference>
<dbReference type="AlphaFoldDB" id="A0AAN6T2H6"/>
<gene>
    <name evidence="1" type="ORF">N658DRAFT_50987</name>
</gene>
<evidence type="ECO:0000313" key="1">
    <source>
        <dbReference type="EMBL" id="KAK4101669.1"/>
    </source>
</evidence>
<accession>A0AAN6T2H6</accession>
<reference evidence="1" key="2">
    <citation type="submission" date="2023-05" db="EMBL/GenBank/DDBJ databases">
        <authorList>
            <consortium name="Lawrence Berkeley National Laboratory"/>
            <person name="Steindorff A."/>
            <person name="Hensen N."/>
            <person name="Bonometti L."/>
            <person name="Westerberg I."/>
            <person name="Brannstrom I.O."/>
            <person name="Guillou S."/>
            <person name="Cros-Aarteil S."/>
            <person name="Calhoun S."/>
            <person name="Haridas S."/>
            <person name="Kuo A."/>
            <person name="Mondo S."/>
            <person name="Pangilinan J."/>
            <person name="Riley R."/>
            <person name="Labutti K."/>
            <person name="Andreopoulos B."/>
            <person name="Lipzen A."/>
            <person name="Chen C."/>
            <person name="Yanf M."/>
            <person name="Daum C."/>
            <person name="Ng V."/>
            <person name="Clum A."/>
            <person name="Ohm R."/>
            <person name="Martin F."/>
            <person name="Silar P."/>
            <person name="Natvig D."/>
            <person name="Lalanne C."/>
            <person name="Gautier V."/>
            <person name="Ament-Velasquez S.L."/>
            <person name="Kruys A."/>
            <person name="Hutchinson M.I."/>
            <person name="Powell A.J."/>
            <person name="Barry K."/>
            <person name="Miller A.N."/>
            <person name="Grigoriev I.V."/>
            <person name="Debuchy R."/>
            <person name="Gladieux P."/>
            <person name="Thoren M.H."/>
            <person name="Johannesson H."/>
        </authorList>
    </citation>
    <scope>NUCLEOTIDE SEQUENCE</scope>
    <source>
        <strain evidence="1">CBS 757.83</strain>
    </source>
</reference>
<protein>
    <submittedName>
        <fullName evidence="1">Uncharacterized protein</fullName>
    </submittedName>
</protein>
<evidence type="ECO:0000313" key="2">
    <source>
        <dbReference type="Proteomes" id="UP001305647"/>
    </source>
</evidence>
<dbReference type="EMBL" id="MU863634">
    <property type="protein sequence ID" value="KAK4101669.1"/>
    <property type="molecule type" value="Genomic_DNA"/>
</dbReference>
<organism evidence="1 2">
    <name type="scientific">Parathielavia hyrcaniae</name>
    <dbReference type="NCBI Taxonomy" id="113614"/>
    <lineage>
        <taxon>Eukaryota</taxon>
        <taxon>Fungi</taxon>
        <taxon>Dikarya</taxon>
        <taxon>Ascomycota</taxon>
        <taxon>Pezizomycotina</taxon>
        <taxon>Sordariomycetes</taxon>
        <taxon>Sordariomycetidae</taxon>
        <taxon>Sordariales</taxon>
        <taxon>Chaetomiaceae</taxon>
        <taxon>Parathielavia</taxon>
    </lineage>
</organism>
<comment type="caution">
    <text evidence="1">The sequence shown here is derived from an EMBL/GenBank/DDBJ whole genome shotgun (WGS) entry which is preliminary data.</text>
</comment>
<proteinExistence type="predicted"/>